<organism evidence="1 2">
    <name type="scientific">Candidatus Woesebacteria bacterium RBG_16_42_24</name>
    <dbReference type="NCBI Taxonomy" id="1802485"/>
    <lineage>
        <taxon>Bacteria</taxon>
        <taxon>Candidatus Woeseibacteriota</taxon>
    </lineage>
</organism>
<protein>
    <submittedName>
        <fullName evidence="1">Uncharacterized protein</fullName>
    </submittedName>
</protein>
<proteinExistence type="predicted"/>
<dbReference type="EMBL" id="MGFX01000006">
    <property type="protein sequence ID" value="OGM15215.1"/>
    <property type="molecule type" value="Genomic_DNA"/>
</dbReference>
<sequence length="92" mass="10539">MKKDLESLERLLNHIASLHVNQKEVVSGLVSQELERRTKTLNGLVSSLELDPELIANFDLPKIEATSVEEFVGEAYYRFFPKEKPTGPERLR</sequence>
<evidence type="ECO:0000313" key="1">
    <source>
        <dbReference type="EMBL" id="OGM15215.1"/>
    </source>
</evidence>
<comment type="caution">
    <text evidence="1">The sequence shown here is derived from an EMBL/GenBank/DDBJ whole genome shotgun (WGS) entry which is preliminary data.</text>
</comment>
<evidence type="ECO:0000313" key="2">
    <source>
        <dbReference type="Proteomes" id="UP000177382"/>
    </source>
</evidence>
<dbReference type="Proteomes" id="UP000177382">
    <property type="component" value="Unassembled WGS sequence"/>
</dbReference>
<dbReference type="AlphaFoldDB" id="A0A1F7XLP8"/>
<name>A0A1F7XLP8_9BACT</name>
<gene>
    <name evidence="1" type="ORF">A2V97_01100</name>
</gene>
<accession>A0A1F7XLP8</accession>
<reference evidence="1 2" key="1">
    <citation type="journal article" date="2016" name="Nat. Commun.">
        <title>Thousands of microbial genomes shed light on interconnected biogeochemical processes in an aquifer system.</title>
        <authorList>
            <person name="Anantharaman K."/>
            <person name="Brown C.T."/>
            <person name="Hug L.A."/>
            <person name="Sharon I."/>
            <person name="Castelle C.J."/>
            <person name="Probst A.J."/>
            <person name="Thomas B.C."/>
            <person name="Singh A."/>
            <person name="Wilkins M.J."/>
            <person name="Karaoz U."/>
            <person name="Brodie E.L."/>
            <person name="Williams K.H."/>
            <person name="Hubbard S.S."/>
            <person name="Banfield J.F."/>
        </authorList>
    </citation>
    <scope>NUCLEOTIDE SEQUENCE [LARGE SCALE GENOMIC DNA]</scope>
</reference>